<organism evidence="2">
    <name type="scientific">Spongospora subterranea</name>
    <dbReference type="NCBI Taxonomy" id="70186"/>
    <lineage>
        <taxon>Eukaryota</taxon>
        <taxon>Sar</taxon>
        <taxon>Rhizaria</taxon>
        <taxon>Endomyxa</taxon>
        <taxon>Phytomyxea</taxon>
        <taxon>Plasmodiophorida</taxon>
        <taxon>Plasmodiophoridae</taxon>
        <taxon>Spongospora</taxon>
    </lineage>
</organism>
<reference evidence="2" key="1">
    <citation type="submission" date="2015-04" db="EMBL/GenBank/DDBJ databases">
        <title>The genome sequence of the plant pathogenic Rhizarian Plasmodiophora brassicae reveals insights in its biotrophic life cycle and the origin of chitin synthesis.</title>
        <authorList>
            <person name="Schwelm A."/>
            <person name="Fogelqvist J."/>
            <person name="Knaust A."/>
            <person name="Julke S."/>
            <person name="Lilja T."/>
            <person name="Dhandapani V."/>
            <person name="Bonilla-Rosso G."/>
            <person name="Karlsson M."/>
            <person name="Shevchenko A."/>
            <person name="Choi S.R."/>
            <person name="Kim H.G."/>
            <person name="Park J.Y."/>
            <person name="Lim Y.P."/>
            <person name="Ludwig-Muller J."/>
            <person name="Dixelius C."/>
        </authorList>
    </citation>
    <scope>NUCLEOTIDE SEQUENCE</scope>
    <source>
        <tissue evidence="2">Potato root galls</tissue>
    </source>
</reference>
<evidence type="ECO:0000313" key="2">
    <source>
        <dbReference type="EMBL" id="CRZ05301.1"/>
    </source>
</evidence>
<sequence length="109" mass="12828">MYQSLLLAYHRHQGLFPHYPTPPQIHHMNQSPPGHLPCNPIAQPFQEASLPTPFKQKIVFFLDQNSSFKNTQNRFFLLLLQCITIIYMCGLICRYDATHFLKFWVYNCA</sequence>
<evidence type="ECO:0000256" key="1">
    <source>
        <dbReference type="SAM" id="Phobius"/>
    </source>
</evidence>
<keyword evidence="1" id="KW-0812">Transmembrane</keyword>
<accession>A0A0H5QUT6</accession>
<keyword evidence="1" id="KW-1133">Transmembrane helix</keyword>
<name>A0A0H5QUT6_9EUKA</name>
<feature type="transmembrane region" description="Helical" evidence="1">
    <location>
        <begin position="75"/>
        <end position="93"/>
    </location>
</feature>
<keyword evidence="1" id="KW-0472">Membrane</keyword>
<protein>
    <submittedName>
        <fullName evidence="2">Uncharacterized protein</fullName>
    </submittedName>
</protein>
<feature type="non-terminal residue" evidence="2">
    <location>
        <position position="109"/>
    </location>
</feature>
<proteinExistence type="predicted"/>
<dbReference type="AlphaFoldDB" id="A0A0H5QUT6"/>
<dbReference type="EMBL" id="HACM01004859">
    <property type="protein sequence ID" value="CRZ05301.1"/>
    <property type="molecule type" value="Transcribed_RNA"/>
</dbReference>